<protein>
    <submittedName>
        <fullName evidence="5">ATP-binding cassette domain-containing protein</fullName>
    </submittedName>
</protein>
<evidence type="ECO:0000256" key="2">
    <source>
        <dbReference type="ARBA" id="ARBA00022741"/>
    </source>
</evidence>
<proteinExistence type="inferred from homology"/>
<dbReference type="GO" id="GO:0005886">
    <property type="term" value="C:plasma membrane"/>
    <property type="evidence" value="ECO:0007669"/>
    <property type="project" value="TreeGrafter"/>
</dbReference>
<keyword evidence="2" id="KW-0547">Nucleotide-binding</keyword>
<dbReference type="GO" id="GO:0005524">
    <property type="term" value="F:ATP binding"/>
    <property type="evidence" value="ECO:0007669"/>
    <property type="project" value="UniProtKB-KW"/>
</dbReference>
<dbReference type="SMART" id="SM00382">
    <property type="entry name" value="AAA"/>
    <property type="match status" value="1"/>
</dbReference>
<dbReference type="OrthoDB" id="9778572at2"/>
<organism evidence="5 6">
    <name type="scientific">Terrimesophilobacter mesophilus</name>
    <dbReference type="NCBI Taxonomy" id="433647"/>
    <lineage>
        <taxon>Bacteria</taxon>
        <taxon>Bacillati</taxon>
        <taxon>Actinomycetota</taxon>
        <taxon>Actinomycetes</taxon>
        <taxon>Micrococcales</taxon>
        <taxon>Microbacteriaceae</taxon>
        <taxon>Terrimesophilobacter</taxon>
    </lineage>
</organism>
<accession>A0A4R8VBV9</accession>
<name>A0A4R8VBV9_9MICO</name>
<reference evidence="5 6" key="1">
    <citation type="submission" date="2019-03" db="EMBL/GenBank/DDBJ databases">
        <title>Genomics of glacier-inhabiting Cryobacterium strains.</title>
        <authorList>
            <person name="Liu Q."/>
            <person name="Xin Y.-H."/>
        </authorList>
    </citation>
    <scope>NUCLEOTIDE SEQUENCE [LARGE SCALE GENOMIC DNA]</scope>
    <source>
        <strain evidence="5 6">CGMCC 1.10440</strain>
    </source>
</reference>
<dbReference type="GO" id="GO:0022857">
    <property type="term" value="F:transmembrane transporter activity"/>
    <property type="evidence" value="ECO:0007669"/>
    <property type="project" value="TreeGrafter"/>
</dbReference>
<dbReference type="AlphaFoldDB" id="A0A4R8VBV9"/>
<evidence type="ECO:0000256" key="1">
    <source>
        <dbReference type="ARBA" id="ARBA00005417"/>
    </source>
</evidence>
<dbReference type="Proteomes" id="UP000298488">
    <property type="component" value="Unassembled WGS sequence"/>
</dbReference>
<keyword evidence="3 5" id="KW-0067">ATP-binding</keyword>
<dbReference type="InterPro" id="IPR015854">
    <property type="entry name" value="ABC_transpr_LolD-like"/>
</dbReference>
<evidence type="ECO:0000313" key="5">
    <source>
        <dbReference type="EMBL" id="TFB79886.1"/>
    </source>
</evidence>
<dbReference type="Gene3D" id="3.40.50.300">
    <property type="entry name" value="P-loop containing nucleotide triphosphate hydrolases"/>
    <property type="match status" value="1"/>
</dbReference>
<evidence type="ECO:0000313" key="6">
    <source>
        <dbReference type="Proteomes" id="UP000298488"/>
    </source>
</evidence>
<dbReference type="InterPro" id="IPR003593">
    <property type="entry name" value="AAA+_ATPase"/>
</dbReference>
<dbReference type="PANTHER" id="PTHR24220">
    <property type="entry name" value="IMPORT ATP-BINDING PROTEIN"/>
    <property type="match status" value="1"/>
</dbReference>
<evidence type="ECO:0000259" key="4">
    <source>
        <dbReference type="PROSITE" id="PS50893"/>
    </source>
</evidence>
<dbReference type="EMBL" id="SOFI01000003">
    <property type="protein sequence ID" value="TFB79886.1"/>
    <property type="molecule type" value="Genomic_DNA"/>
</dbReference>
<dbReference type="PROSITE" id="PS00211">
    <property type="entry name" value="ABC_TRANSPORTER_1"/>
    <property type="match status" value="1"/>
</dbReference>
<feature type="domain" description="ABC transporter" evidence="4">
    <location>
        <begin position="9"/>
        <end position="220"/>
    </location>
</feature>
<dbReference type="Pfam" id="PF00005">
    <property type="entry name" value="ABC_tran"/>
    <property type="match status" value="1"/>
</dbReference>
<dbReference type="PROSITE" id="PS50893">
    <property type="entry name" value="ABC_TRANSPORTER_2"/>
    <property type="match status" value="1"/>
</dbReference>
<dbReference type="InterPro" id="IPR017871">
    <property type="entry name" value="ABC_transporter-like_CS"/>
</dbReference>
<dbReference type="InterPro" id="IPR027417">
    <property type="entry name" value="P-loop_NTPase"/>
</dbReference>
<dbReference type="PANTHER" id="PTHR24220:SF689">
    <property type="entry name" value="LIPOPROTEIN-RELEASING SYSTEM ATP-BINDING PROTEIN LOLD"/>
    <property type="match status" value="1"/>
</dbReference>
<sequence>MVRGRQVVIELTDLTFAYSVADPIFAGLDHRFEPGTSTALVGRSGSGKSTLLYLIGLMLSPTSGNIAIDGIAADALADWQRAEMRARLMGFVFQDALLDPARSIIDNVLEGALYNDVAGGDTREEALALLSRFGVTVDSERRPGQLSGGQAQRVALCRALLGEPAIVLADEPTGNLDDMSADIVWDALLGYAAAGATVVIATHDRQRAALCTSIVEVGHADPA</sequence>
<evidence type="ECO:0000256" key="3">
    <source>
        <dbReference type="ARBA" id="ARBA00022840"/>
    </source>
</evidence>
<comment type="similarity">
    <text evidence="1">Belongs to the ABC transporter superfamily.</text>
</comment>
<dbReference type="InterPro" id="IPR003439">
    <property type="entry name" value="ABC_transporter-like_ATP-bd"/>
</dbReference>
<comment type="caution">
    <text evidence="5">The sequence shown here is derived from an EMBL/GenBank/DDBJ whole genome shotgun (WGS) entry which is preliminary data.</text>
</comment>
<gene>
    <name evidence="5" type="ORF">E3N84_07415</name>
</gene>
<dbReference type="SUPFAM" id="SSF52540">
    <property type="entry name" value="P-loop containing nucleoside triphosphate hydrolases"/>
    <property type="match status" value="1"/>
</dbReference>
<dbReference type="GO" id="GO:0016887">
    <property type="term" value="F:ATP hydrolysis activity"/>
    <property type="evidence" value="ECO:0007669"/>
    <property type="project" value="InterPro"/>
</dbReference>
<keyword evidence="6" id="KW-1185">Reference proteome</keyword>